<feature type="domain" description="Phage protein Gp138 N-terminal" evidence="2">
    <location>
        <begin position="31"/>
        <end position="132"/>
    </location>
</feature>
<accession>A0A2T2XVY7</accession>
<comment type="caution">
    <text evidence="3">The sequence shown here is derived from an EMBL/GenBank/DDBJ whole genome shotgun (WGS) entry which is preliminary data.</text>
</comment>
<keyword evidence="3" id="KW-0648">Protein biosynthesis</keyword>
<evidence type="ECO:0000256" key="1">
    <source>
        <dbReference type="SAM" id="MobiDB-lite"/>
    </source>
</evidence>
<dbReference type="InterPro" id="IPR041599">
    <property type="entry name" value="Gp138_N"/>
</dbReference>
<dbReference type="Proteomes" id="UP000240892">
    <property type="component" value="Unassembled WGS sequence"/>
</dbReference>
<protein>
    <submittedName>
        <fullName evidence="3">Translation initiation factor IF-2</fullName>
    </submittedName>
</protein>
<gene>
    <name evidence="3" type="ORF">C8256_22960</name>
</gene>
<dbReference type="GO" id="GO:0003743">
    <property type="term" value="F:translation initiation factor activity"/>
    <property type="evidence" value="ECO:0007669"/>
    <property type="project" value="UniProtKB-KW"/>
</dbReference>
<feature type="region of interest" description="Disordered" evidence="1">
    <location>
        <begin position="231"/>
        <end position="250"/>
    </location>
</feature>
<dbReference type="RefSeq" id="WP_106930684.1">
    <property type="nucleotide sequence ID" value="NZ_CABMMU010000030.1"/>
</dbReference>
<proteinExistence type="predicted"/>
<name>A0A2T2XVY7_9ENTR</name>
<keyword evidence="3" id="KW-0396">Initiation factor</keyword>
<sequence>MAFSEQTRSGDQAETFKSEGKVLAQGLRVAMPGIIQSFDAEAVTAVVQPAIRCVETDNDGNRTTRDYPLLVDVPVVFPTAGGVTLTLPVNPGDECELKFQDRCIDFFWQSGGVQEPVDDRMHDLSDATCSVGQISQPNRIKNVSTTSAQLRTIDGSTYIDLNPSTKKIKIVAPGGFDVETPQADFSAAVTIHGLLTWMGGMVGSISSGTAAKITGAIEFFGTLKSNGKDIGDTHTHGGVQHGTDNTDEVN</sequence>
<evidence type="ECO:0000313" key="3">
    <source>
        <dbReference type="EMBL" id="PSR44473.1"/>
    </source>
</evidence>
<reference evidence="3 4" key="1">
    <citation type="submission" date="2018-03" db="EMBL/GenBank/DDBJ databases">
        <title>First report of an OXA-48+CTX-M-M-producing Kluyvera ascorbata clone recovered from patients admitted in a University Hospital in Madrid, Spain.</title>
        <authorList>
            <person name="Hernandez-Garcia M."/>
            <person name="Leon-Sampedro R."/>
            <person name="Perez-Viso B."/>
            <person name="Morosini M.I."/>
            <person name="Lopez-Fresnena N."/>
            <person name="Coque T.M."/>
            <person name="Bonten M."/>
            <person name="Malhotra-Kumar S."/>
            <person name="Ruiz-Garbajosa P."/>
            <person name="Canton R."/>
        </authorList>
    </citation>
    <scope>NUCLEOTIDE SEQUENCE [LARGE SCALE GENOMIC DNA]</scope>
    <source>
        <strain evidence="3 4">KA2</strain>
    </source>
</reference>
<dbReference type="AlphaFoldDB" id="A0A2T2XVY7"/>
<dbReference type="EMBL" id="PYHO01000030">
    <property type="protein sequence ID" value="PSR44473.1"/>
    <property type="molecule type" value="Genomic_DNA"/>
</dbReference>
<evidence type="ECO:0000313" key="4">
    <source>
        <dbReference type="Proteomes" id="UP000240892"/>
    </source>
</evidence>
<dbReference type="Gene3D" id="2.40.50.230">
    <property type="entry name" value="Gp5 N-terminal domain"/>
    <property type="match status" value="1"/>
</dbReference>
<keyword evidence="4" id="KW-1185">Reference proteome</keyword>
<dbReference type="InterPro" id="IPR037026">
    <property type="entry name" value="Vgr_OB-fold_dom_sf"/>
</dbReference>
<dbReference type="Pfam" id="PF18352">
    <property type="entry name" value="Gp138_N"/>
    <property type="match status" value="1"/>
</dbReference>
<organism evidence="3 4">
    <name type="scientific">Kluyvera genomosp. 2</name>
    <dbReference type="NCBI Taxonomy" id="2774054"/>
    <lineage>
        <taxon>Bacteria</taxon>
        <taxon>Pseudomonadati</taxon>
        <taxon>Pseudomonadota</taxon>
        <taxon>Gammaproteobacteria</taxon>
        <taxon>Enterobacterales</taxon>
        <taxon>Enterobacteriaceae</taxon>
        <taxon>Kluyvera</taxon>
    </lineage>
</organism>
<evidence type="ECO:0000259" key="2">
    <source>
        <dbReference type="Pfam" id="PF18352"/>
    </source>
</evidence>